<proteinExistence type="predicted"/>
<reference evidence="2" key="1">
    <citation type="submission" date="2024-04" db="EMBL/GenBank/DDBJ databases">
        <authorList>
            <person name="Roder T."/>
            <person name="Oberhansli S."/>
            <person name="Kreuzer M."/>
        </authorList>
    </citation>
    <scope>NUCLEOTIDE SEQUENCE</scope>
    <source>
        <strain evidence="2">LWS13-1.2</strain>
    </source>
</reference>
<sequence length="192" mass="20945">MPPAGWYDVPAGGKRFWNGREWSTDVIGAPNAQADYAALDPYLPVPRTEVLPAAPQARAHSAAQLQPAGWYPGPTGALQWWDGRQWGPFAPPTAAISRPAKEVGIAYLFLFLLGGFSAQRFYLGLVGSAIVFNVLWWGGWILAGFAIGIPMMVAAGIWWFVDLFLLPSLVRNANARALVPTPMTSFPPIRRL</sequence>
<keyword evidence="1" id="KW-0812">Transmembrane</keyword>
<accession>A0AAU6SEJ8</accession>
<feature type="transmembrane region" description="Helical" evidence="1">
    <location>
        <begin position="135"/>
        <end position="161"/>
    </location>
</feature>
<name>A0AAU6SEJ8_9MICO</name>
<evidence type="ECO:0000313" key="2">
    <source>
        <dbReference type="EMBL" id="WZO35343.1"/>
    </source>
</evidence>
<evidence type="ECO:0000256" key="1">
    <source>
        <dbReference type="SAM" id="Phobius"/>
    </source>
</evidence>
<dbReference type="AlphaFoldDB" id="A0AAU6SEJ8"/>
<organism evidence="2">
    <name type="scientific">Microbacterium sp. LWS13-1.2</name>
    <dbReference type="NCBI Taxonomy" id="3135264"/>
    <lineage>
        <taxon>Bacteria</taxon>
        <taxon>Bacillati</taxon>
        <taxon>Actinomycetota</taxon>
        <taxon>Actinomycetes</taxon>
        <taxon>Micrococcales</taxon>
        <taxon>Microbacteriaceae</taxon>
        <taxon>Microbacterium</taxon>
    </lineage>
</organism>
<keyword evidence="1" id="KW-0472">Membrane</keyword>
<dbReference type="EMBL" id="CP151632">
    <property type="protein sequence ID" value="WZO35343.1"/>
    <property type="molecule type" value="Genomic_DNA"/>
</dbReference>
<keyword evidence="1" id="KW-1133">Transmembrane helix</keyword>
<gene>
    <name evidence="2" type="ORF">MRBLWS13_003042</name>
</gene>
<dbReference type="RefSeq" id="WP_349426182.1">
    <property type="nucleotide sequence ID" value="NZ_CP151632.1"/>
</dbReference>
<feature type="transmembrane region" description="Helical" evidence="1">
    <location>
        <begin position="105"/>
        <end position="123"/>
    </location>
</feature>
<protein>
    <submittedName>
        <fullName evidence="2">TM2 domain-containing protein</fullName>
    </submittedName>
</protein>